<name>A0A2T7NR76_POMCA</name>
<dbReference type="InterPro" id="IPR042769">
    <property type="entry name" value="SPATA6_fam"/>
</dbReference>
<sequence length="452" mass="51795">MSRRALRCVADVTIHAVSAPGVWLPSKEDVYLSISMFGQYRNTRCLTSVFPLIIHEKFRFEKTYYTALDPAEVADYLEDELVIFELLQLSEYTDGAVRLASFSTSAREFLYPYPSLAPVYSSTDREILFSRTVAFPGISPKLEFATKTVIKESISPEDDALEDAFEQEKERRTCRKTRRSPTRRLRRSGSLSRDLGDIDLDSTIDTRPPFVVRKLDKSLIGRVPGSGHDTHAKSKPKKPKRSVSYSSDDLDLNLDPAPLKHQYHLEKVIREPLRDPLPVYKSKFVSSVNGDEDAEVAELTSRTRSYYHPRPRSASPILYRSSFEDRYGSRPYSPNLYSHLTDRVSRALERSARRLEMLGRQSPIYRPYSSLGRYTPRYSPVDRDLLDLEIATSLAKSRSPASLVHLDKGQYWTQNAAAVSGLSHQEVFKNNLKKIYNRLYRTACQQDPRMRT</sequence>
<comment type="caution">
    <text evidence="5">The sequence shown here is derived from an EMBL/GenBank/DDBJ whole genome shotgun (WGS) entry which is preliminary data.</text>
</comment>
<proteinExistence type="inferred from homology"/>
<reference evidence="5 6" key="1">
    <citation type="submission" date="2018-04" db="EMBL/GenBank/DDBJ databases">
        <title>The genome of golden apple snail Pomacea canaliculata provides insight into stress tolerance and invasive adaptation.</title>
        <authorList>
            <person name="Liu C."/>
            <person name="Liu B."/>
            <person name="Ren Y."/>
            <person name="Zhang Y."/>
            <person name="Wang H."/>
            <person name="Li S."/>
            <person name="Jiang F."/>
            <person name="Yin L."/>
            <person name="Zhang G."/>
            <person name="Qian W."/>
            <person name="Fan W."/>
        </authorList>
    </citation>
    <scope>NUCLEOTIDE SEQUENCE [LARGE SCALE GENOMIC DNA]</scope>
    <source>
        <strain evidence="5">SZHN2017</strain>
        <tissue evidence="5">Muscle</tissue>
    </source>
</reference>
<accession>A0A2T7NR76</accession>
<dbReference type="GO" id="GO:0120212">
    <property type="term" value="C:sperm head-tail coupling apparatus"/>
    <property type="evidence" value="ECO:0007669"/>
    <property type="project" value="InterPro"/>
</dbReference>
<dbReference type="EMBL" id="PZQS01000010">
    <property type="protein sequence ID" value="PVD23674.1"/>
    <property type="molecule type" value="Genomic_DNA"/>
</dbReference>
<dbReference type="Pfam" id="PF14909">
    <property type="entry name" value="SPATA6"/>
    <property type="match status" value="1"/>
</dbReference>
<evidence type="ECO:0000259" key="4">
    <source>
        <dbReference type="Pfam" id="PF14909"/>
    </source>
</evidence>
<dbReference type="AlphaFoldDB" id="A0A2T7NR76"/>
<evidence type="ECO:0000313" key="5">
    <source>
        <dbReference type="EMBL" id="PVD23674.1"/>
    </source>
</evidence>
<keyword evidence="2" id="KW-0597">Phosphoprotein</keyword>
<feature type="region of interest" description="Disordered" evidence="3">
    <location>
        <begin position="221"/>
        <end position="249"/>
    </location>
</feature>
<dbReference type="PANTHER" id="PTHR16435:SF6">
    <property type="entry name" value="IP09370P"/>
    <property type="match status" value="1"/>
</dbReference>
<feature type="domain" description="Spermatogenesis-associated protein 6 N-terminal" evidence="4">
    <location>
        <begin position="11"/>
        <end position="150"/>
    </location>
</feature>
<organism evidence="5 6">
    <name type="scientific">Pomacea canaliculata</name>
    <name type="common">Golden apple snail</name>
    <dbReference type="NCBI Taxonomy" id="400727"/>
    <lineage>
        <taxon>Eukaryota</taxon>
        <taxon>Metazoa</taxon>
        <taxon>Spiralia</taxon>
        <taxon>Lophotrochozoa</taxon>
        <taxon>Mollusca</taxon>
        <taxon>Gastropoda</taxon>
        <taxon>Caenogastropoda</taxon>
        <taxon>Architaenioglossa</taxon>
        <taxon>Ampullarioidea</taxon>
        <taxon>Ampullariidae</taxon>
        <taxon>Pomacea</taxon>
    </lineage>
</organism>
<evidence type="ECO:0000256" key="1">
    <source>
        <dbReference type="ARBA" id="ARBA00006215"/>
    </source>
</evidence>
<evidence type="ECO:0000313" key="6">
    <source>
        <dbReference type="Proteomes" id="UP000245119"/>
    </source>
</evidence>
<dbReference type="Proteomes" id="UP000245119">
    <property type="component" value="Linkage Group LG10"/>
</dbReference>
<dbReference type="STRING" id="400727.A0A2T7NR76"/>
<dbReference type="GO" id="GO:0032027">
    <property type="term" value="F:myosin light chain binding"/>
    <property type="evidence" value="ECO:0007669"/>
    <property type="project" value="InterPro"/>
</dbReference>
<protein>
    <recommendedName>
        <fullName evidence="4">Spermatogenesis-associated protein 6 N-terminal domain-containing protein</fullName>
    </recommendedName>
</protein>
<evidence type="ECO:0000256" key="3">
    <source>
        <dbReference type="SAM" id="MobiDB-lite"/>
    </source>
</evidence>
<keyword evidence="6" id="KW-1185">Reference proteome</keyword>
<feature type="compositionally biased region" description="Basic residues" evidence="3">
    <location>
        <begin position="172"/>
        <end position="187"/>
    </location>
</feature>
<comment type="similarity">
    <text evidence="1">Belongs to the SPATA6 family.</text>
</comment>
<evidence type="ECO:0000256" key="2">
    <source>
        <dbReference type="ARBA" id="ARBA00022553"/>
    </source>
</evidence>
<dbReference type="OrthoDB" id="5963614at2759"/>
<dbReference type="GO" id="GO:0007283">
    <property type="term" value="P:spermatogenesis"/>
    <property type="evidence" value="ECO:0007669"/>
    <property type="project" value="InterPro"/>
</dbReference>
<dbReference type="InterPro" id="IPR032732">
    <property type="entry name" value="SPATA6_N"/>
</dbReference>
<dbReference type="PANTHER" id="PTHR16435">
    <property type="entry name" value="SPERMATOGENESIS-ASSOCIATED PROTEIN 6 SPATA6"/>
    <property type="match status" value="1"/>
</dbReference>
<feature type="region of interest" description="Disordered" evidence="3">
    <location>
        <begin position="160"/>
        <end position="190"/>
    </location>
</feature>
<gene>
    <name evidence="5" type="ORF">C0Q70_16947</name>
</gene>